<keyword evidence="2" id="KW-1185">Reference proteome</keyword>
<organism evidence="1 2">
    <name type="scientific">Dioscorea zingiberensis</name>
    <dbReference type="NCBI Taxonomy" id="325984"/>
    <lineage>
        <taxon>Eukaryota</taxon>
        <taxon>Viridiplantae</taxon>
        <taxon>Streptophyta</taxon>
        <taxon>Embryophyta</taxon>
        <taxon>Tracheophyta</taxon>
        <taxon>Spermatophyta</taxon>
        <taxon>Magnoliopsida</taxon>
        <taxon>Liliopsida</taxon>
        <taxon>Dioscoreales</taxon>
        <taxon>Dioscoreaceae</taxon>
        <taxon>Dioscorea</taxon>
    </lineage>
</organism>
<dbReference type="EMBL" id="JAGGNH010000006">
    <property type="protein sequence ID" value="KAJ0970470.1"/>
    <property type="molecule type" value="Genomic_DNA"/>
</dbReference>
<protein>
    <submittedName>
        <fullName evidence="1">Uncharacterized protein</fullName>
    </submittedName>
</protein>
<dbReference type="OrthoDB" id="71227at2759"/>
<dbReference type="AlphaFoldDB" id="A0A9D5HBS1"/>
<name>A0A9D5HBS1_9LILI</name>
<evidence type="ECO:0000313" key="2">
    <source>
        <dbReference type="Proteomes" id="UP001085076"/>
    </source>
</evidence>
<dbReference type="SUPFAM" id="SSF50978">
    <property type="entry name" value="WD40 repeat-like"/>
    <property type="match status" value="1"/>
</dbReference>
<reference evidence="1" key="1">
    <citation type="submission" date="2021-03" db="EMBL/GenBank/DDBJ databases">
        <authorList>
            <person name="Li Z."/>
            <person name="Yang C."/>
        </authorList>
    </citation>
    <scope>NUCLEOTIDE SEQUENCE</scope>
    <source>
        <strain evidence="1">Dzin_1.0</strain>
        <tissue evidence="1">Leaf</tissue>
    </source>
</reference>
<dbReference type="Proteomes" id="UP001085076">
    <property type="component" value="Miscellaneous, Linkage group lg06"/>
</dbReference>
<gene>
    <name evidence="1" type="ORF">J5N97_023347</name>
</gene>
<evidence type="ECO:0000313" key="1">
    <source>
        <dbReference type="EMBL" id="KAJ0970470.1"/>
    </source>
</evidence>
<reference evidence="1" key="2">
    <citation type="journal article" date="2022" name="Hortic Res">
        <title>The genome of Dioscorea zingiberensis sheds light on the biosynthesis, origin and evolution of the medicinally important diosgenin saponins.</title>
        <authorList>
            <person name="Li Y."/>
            <person name="Tan C."/>
            <person name="Li Z."/>
            <person name="Guo J."/>
            <person name="Li S."/>
            <person name="Chen X."/>
            <person name="Wang C."/>
            <person name="Dai X."/>
            <person name="Yang H."/>
            <person name="Song W."/>
            <person name="Hou L."/>
            <person name="Xu J."/>
            <person name="Tong Z."/>
            <person name="Xu A."/>
            <person name="Yuan X."/>
            <person name="Wang W."/>
            <person name="Yang Q."/>
            <person name="Chen L."/>
            <person name="Sun Z."/>
            <person name="Wang K."/>
            <person name="Pan B."/>
            <person name="Chen J."/>
            <person name="Bao Y."/>
            <person name="Liu F."/>
            <person name="Qi X."/>
            <person name="Gang D.R."/>
            <person name="Wen J."/>
            <person name="Li J."/>
        </authorList>
    </citation>
    <scope>NUCLEOTIDE SEQUENCE</scope>
    <source>
        <strain evidence="1">Dzin_1.0</strain>
    </source>
</reference>
<comment type="caution">
    <text evidence="1">The sequence shown here is derived from an EMBL/GenBank/DDBJ whole genome shotgun (WGS) entry which is preliminary data.</text>
</comment>
<accession>A0A9D5HBS1</accession>
<dbReference type="InterPro" id="IPR036322">
    <property type="entry name" value="WD40_repeat_dom_sf"/>
</dbReference>
<proteinExistence type="predicted"/>
<sequence length="66" mass="7508">MKGGTVQINWHDTQPVLSMDFYPHSGILATEGNDHDIKVFDPRSHQQRIPPLVQICAVDRLRLRAS</sequence>